<dbReference type="SUPFAM" id="SSF51735">
    <property type="entry name" value="NAD(P)-binding Rossmann-fold domains"/>
    <property type="match status" value="1"/>
</dbReference>
<keyword evidence="2" id="KW-0560">Oxidoreductase</keyword>
<organism evidence="3 4">
    <name type="scientific">Lipomyces starkeyi NRRL Y-11557</name>
    <dbReference type="NCBI Taxonomy" id="675824"/>
    <lineage>
        <taxon>Eukaryota</taxon>
        <taxon>Fungi</taxon>
        <taxon>Dikarya</taxon>
        <taxon>Ascomycota</taxon>
        <taxon>Saccharomycotina</taxon>
        <taxon>Lipomycetes</taxon>
        <taxon>Lipomycetales</taxon>
        <taxon>Lipomycetaceae</taxon>
        <taxon>Lipomyces</taxon>
    </lineage>
</organism>
<evidence type="ECO:0000256" key="2">
    <source>
        <dbReference type="ARBA" id="ARBA00023002"/>
    </source>
</evidence>
<dbReference type="OrthoDB" id="1933717at2759"/>
<dbReference type="InterPro" id="IPR036291">
    <property type="entry name" value="NAD(P)-bd_dom_sf"/>
</dbReference>
<keyword evidence="4" id="KW-1185">Reference proteome</keyword>
<gene>
    <name evidence="3" type="ORF">LIPSTDRAFT_72409</name>
</gene>
<evidence type="ECO:0008006" key="5">
    <source>
        <dbReference type="Google" id="ProtNLM"/>
    </source>
</evidence>
<sequence length="324" mass="35308">MPLPAKIKNETPTPAQSTVDVESASIACSVNLFVPQVWLITDCSSALGRELAIKTLLKGHYVAAACKVETMSSLIELLKPKFGDRVLLLEMDPRNKPLCQSSLARLLMRWNRLDIVVNCSLKSIVGTIEEASEWQIREQYESSFYGPVNVITSVLPVLRKQKSGHILCVTGITGHTGTPSLGLLTSAAHALEGYAEALAFEVAPYNVKVTVVQPSLEAVVLANPIIFAFQQEHYKNTVSATVRSLLSCQELSPELLVRNVVFAILSVAGIDNPPGRIVAGADAIVQTKDKLRTVSEELEDMLEVSYAADAEPLTEQQRRWLSGV</sequence>
<comment type="similarity">
    <text evidence="1">Belongs to the short-chain dehydrogenases/reductases (SDR) family.</text>
</comment>
<dbReference type="EMBL" id="KV454295">
    <property type="protein sequence ID" value="ODQ72771.1"/>
    <property type="molecule type" value="Genomic_DNA"/>
</dbReference>
<dbReference type="AlphaFoldDB" id="A0A1E3Q537"/>
<dbReference type="PANTHER" id="PTHR43976:SF16">
    <property type="entry name" value="SHORT-CHAIN DEHYDROGENASE_REDUCTASE FAMILY PROTEIN"/>
    <property type="match status" value="1"/>
</dbReference>
<dbReference type="Gene3D" id="3.40.50.720">
    <property type="entry name" value="NAD(P)-binding Rossmann-like Domain"/>
    <property type="match status" value="1"/>
</dbReference>
<dbReference type="Pfam" id="PF00106">
    <property type="entry name" value="adh_short"/>
    <property type="match status" value="1"/>
</dbReference>
<evidence type="ECO:0000256" key="1">
    <source>
        <dbReference type="ARBA" id="ARBA00006484"/>
    </source>
</evidence>
<dbReference type="PRINTS" id="PR00081">
    <property type="entry name" value="GDHRDH"/>
</dbReference>
<accession>A0A1E3Q537</accession>
<dbReference type="InterPro" id="IPR002347">
    <property type="entry name" value="SDR_fam"/>
</dbReference>
<reference evidence="3 4" key="1">
    <citation type="journal article" date="2016" name="Proc. Natl. Acad. Sci. U.S.A.">
        <title>Comparative genomics of biotechnologically important yeasts.</title>
        <authorList>
            <person name="Riley R."/>
            <person name="Haridas S."/>
            <person name="Wolfe K.H."/>
            <person name="Lopes M.R."/>
            <person name="Hittinger C.T."/>
            <person name="Goeker M."/>
            <person name="Salamov A.A."/>
            <person name="Wisecaver J.H."/>
            <person name="Long T.M."/>
            <person name="Calvey C.H."/>
            <person name="Aerts A.L."/>
            <person name="Barry K.W."/>
            <person name="Choi C."/>
            <person name="Clum A."/>
            <person name="Coughlan A.Y."/>
            <person name="Deshpande S."/>
            <person name="Douglass A.P."/>
            <person name="Hanson S.J."/>
            <person name="Klenk H.-P."/>
            <person name="LaButti K.M."/>
            <person name="Lapidus A."/>
            <person name="Lindquist E.A."/>
            <person name="Lipzen A.M."/>
            <person name="Meier-Kolthoff J.P."/>
            <person name="Ohm R.A."/>
            <person name="Otillar R.P."/>
            <person name="Pangilinan J.L."/>
            <person name="Peng Y."/>
            <person name="Rokas A."/>
            <person name="Rosa C.A."/>
            <person name="Scheuner C."/>
            <person name="Sibirny A.A."/>
            <person name="Slot J.C."/>
            <person name="Stielow J.B."/>
            <person name="Sun H."/>
            <person name="Kurtzman C.P."/>
            <person name="Blackwell M."/>
            <person name="Grigoriev I.V."/>
            <person name="Jeffries T.W."/>
        </authorList>
    </citation>
    <scope>NUCLEOTIDE SEQUENCE [LARGE SCALE GENOMIC DNA]</scope>
    <source>
        <strain evidence="3 4">NRRL Y-11557</strain>
    </source>
</reference>
<proteinExistence type="inferred from homology"/>
<dbReference type="InterPro" id="IPR051911">
    <property type="entry name" value="SDR_oxidoreductase"/>
</dbReference>
<dbReference type="Proteomes" id="UP000094385">
    <property type="component" value="Unassembled WGS sequence"/>
</dbReference>
<name>A0A1E3Q537_LIPST</name>
<evidence type="ECO:0000313" key="3">
    <source>
        <dbReference type="EMBL" id="ODQ72771.1"/>
    </source>
</evidence>
<protein>
    <recommendedName>
        <fullName evidence="5">Ketoreductase (KR) domain-containing protein</fullName>
    </recommendedName>
</protein>
<evidence type="ECO:0000313" key="4">
    <source>
        <dbReference type="Proteomes" id="UP000094385"/>
    </source>
</evidence>
<dbReference type="GO" id="GO:0016491">
    <property type="term" value="F:oxidoreductase activity"/>
    <property type="evidence" value="ECO:0007669"/>
    <property type="project" value="UniProtKB-KW"/>
</dbReference>
<dbReference type="PANTHER" id="PTHR43976">
    <property type="entry name" value="SHORT CHAIN DEHYDROGENASE"/>
    <property type="match status" value="1"/>
</dbReference>
<dbReference type="STRING" id="675824.A0A1E3Q537"/>